<reference evidence="2 3" key="1">
    <citation type="submission" date="2009-06" db="EMBL/GenBank/DDBJ databases">
        <title>The draft genome of Clostridium carboxidivorans P7.</title>
        <authorList>
            <consortium name="US DOE Joint Genome Institute (JGI-PGF)"/>
            <person name="Lucas S."/>
            <person name="Copeland A."/>
            <person name="Lapidus A."/>
            <person name="Glavina del Rio T."/>
            <person name="Tice H."/>
            <person name="Bruce D."/>
            <person name="Goodwin L."/>
            <person name="Pitluck S."/>
            <person name="Larimer F."/>
            <person name="Land M.L."/>
            <person name="Hauser L."/>
            <person name="Hemme C.L."/>
        </authorList>
    </citation>
    <scope>NUCLEOTIDE SEQUENCE [LARGE SCALE GENOMIC DNA]</scope>
    <source>
        <strain evidence="2 3">P7</strain>
    </source>
</reference>
<dbReference type="Proteomes" id="UP000004198">
    <property type="component" value="Unassembled WGS sequence"/>
</dbReference>
<keyword evidence="3" id="KW-1185">Reference proteome</keyword>
<organism evidence="2 3">
    <name type="scientific">Clostridium carboxidivorans P7</name>
    <dbReference type="NCBI Taxonomy" id="536227"/>
    <lineage>
        <taxon>Bacteria</taxon>
        <taxon>Bacillati</taxon>
        <taxon>Bacillota</taxon>
        <taxon>Clostridia</taxon>
        <taxon>Eubacteriales</taxon>
        <taxon>Clostridiaceae</taxon>
        <taxon>Clostridium</taxon>
    </lineage>
</organism>
<feature type="transmembrane region" description="Helical" evidence="1">
    <location>
        <begin position="12"/>
        <end position="32"/>
    </location>
</feature>
<evidence type="ECO:0000313" key="3">
    <source>
        <dbReference type="Proteomes" id="UP000004198"/>
    </source>
</evidence>
<dbReference type="RefSeq" id="WP_007061104.1">
    <property type="nucleotide sequence ID" value="NZ_ACVI01000032.1"/>
</dbReference>
<evidence type="ECO:0008006" key="4">
    <source>
        <dbReference type="Google" id="ProtNLM"/>
    </source>
</evidence>
<comment type="caution">
    <text evidence="2">The sequence shown here is derived from an EMBL/GenBank/DDBJ whole genome shotgun (WGS) entry which is preliminary data.</text>
</comment>
<keyword evidence="1" id="KW-0472">Membrane</keyword>
<evidence type="ECO:0000313" key="2">
    <source>
        <dbReference type="EMBL" id="EET87342.1"/>
    </source>
</evidence>
<keyword evidence="1" id="KW-1133">Transmembrane helix</keyword>
<name>C6PTV2_9CLOT</name>
<evidence type="ECO:0000256" key="1">
    <source>
        <dbReference type="SAM" id="Phobius"/>
    </source>
</evidence>
<accession>C6PTV2</accession>
<sequence length="164" mass="19515">MNKRFLCTKLEIKLILCLILSFVIAVGIFFLLSQIGENILDNYFNKISFVSNQKRQAISDFKKYISDNNLTINDHDKITQWVRKEKYINIYVYKENRLIYSYNINNPDTGSNISQESPIIFSNEALSDIKFNDVNAKIYMECFFEYKYYYIIVFLMLQLHFCAL</sequence>
<dbReference type="eggNOG" id="COG5002">
    <property type="taxonomic scope" value="Bacteria"/>
</dbReference>
<proteinExistence type="predicted"/>
<keyword evidence="1" id="KW-0812">Transmembrane</keyword>
<dbReference type="AlphaFoldDB" id="C6PTV2"/>
<dbReference type="EMBL" id="ACVI01000032">
    <property type="protein sequence ID" value="EET87342.1"/>
    <property type="molecule type" value="Genomic_DNA"/>
</dbReference>
<protein>
    <recommendedName>
        <fullName evidence="4">Sensor histidine kinase</fullName>
    </recommendedName>
</protein>
<gene>
    <name evidence="2" type="ORF">CcarbDRAFT_2219</name>
</gene>